<comment type="similarity">
    <text evidence="2">Belongs to the apolipoprotein A1/A4/E family.</text>
</comment>
<evidence type="ECO:0000256" key="6">
    <source>
        <dbReference type="ARBA" id="ARBA00023121"/>
    </source>
</evidence>
<evidence type="ECO:0000256" key="3">
    <source>
        <dbReference type="ARBA" id="ARBA00022525"/>
    </source>
</evidence>
<dbReference type="GO" id="GO:0008203">
    <property type="term" value="P:cholesterol metabolic process"/>
    <property type="evidence" value="ECO:0007669"/>
    <property type="project" value="TreeGrafter"/>
</dbReference>
<dbReference type="PANTHER" id="PTHR18976">
    <property type="entry name" value="APOLIPOPROTEIN"/>
    <property type="match status" value="1"/>
</dbReference>
<protein>
    <recommendedName>
        <fullName evidence="9">Apolipoprotein Eb</fullName>
    </recommendedName>
</protein>
<dbReference type="GO" id="GO:0060228">
    <property type="term" value="F:phosphatidylcholine-sterol O-acyltransferase activator activity"/>
    <property type="evidence" value="ECO:0007669"/>
    <property type="project" value="TreeGrafter"/>
</dbReference>
<evidence type="ECO:0000256" key="2">
    <source>
        <dbReference type="ARBA" id="ARBA00008788"/>
    </source>
</evidence>
<keyword evidence="8" id="KW-1185">Reference proteome</keyword>
<dbReference type="GO" id="GO:0034361">
    <property type="term" value="C:very-low-density lipoprotein particle"/>
    <property type="evidence" value="ECO:0007669"/>
    <property type="project" value="TreeGrafter"/>
</dbReference>
<reference evidence="7" key="1">
    <citation type="submission" date="2023-07" db="EMBL/GenBank/DDBJ databases">
        <title>Chromosome-level Genome Assembly of Striped Snakehead (Channa striata).</title>
        <authorList>
            <person name="Liu H."/>
        </authorList>
    </citation>
    <scope>NUCLEOTIDE SEQUENCE</scope>
    <source>
        <strain evidence="7">Gz</strain>
        <tissue evidence="7">Muscle</tissue>
    </source>
</reference>
<accession>A0AA88M840</accession>
<evidence type="ECO:0000256" key="5">
    <source>
        <dbReference type="ARBA" id="ARBA00022737"/>
    </source>
</evidence>
<dbReference type="InterPro" id="IPR050163">
    <property type="entry name" value="Apolipoprotein_A1/A4/E"/>
</dbReference>
<dbReference type="GO" id="GO:1903561">
    <property type="term" value="C:extracellular vesicle"/>
    <property type="evidence" value="ECO:0007669"/>
    <property type="project" value="TreeGrafter"/>
</dbReference>
<evidence type="ECO:0000256" key="4">
    <source>
        <dbReference type="ARBA" id="ARBA00022530"/>
    </source>
</evidence>
<keyword evidence="5" id="KW-0677">Repeat</keyword>
<dbReference type="GO" id="GO:0005543">
    <property type="term" value="F:phospholipid binding"/>
    <property type="evidence" value="ECO:0007669"/>
    <property type="project" value="TreeGrafter"/>
</dbReference>
<organism evidence="7 8">
    <name type="scientific">Channa striata</name>
    <name type="common">Snakehead murrel</name>
    <name type="synonym">Ophicephalus striatus</name>
    <dbReference type="NCBI Taxonomy" id="64152"/>
    <lineage>
        <taxon>Eukaryota</taxon>
        <taxon>Metazoa</taxon>
        <taxon>Chordata</taxon>
        <taxon>Craniata</taxon>
        <taxon>Vertebrata</taxon>
        <taxon>Euteleostomi</taxon>
        <taxon>Actinopterygii</taxon>
        <taxon>Neopterygii</taxon>
        <taxon>Teleostei</taxon>
        <taxon>Neoteleostei</taxon>
        <taxon>Acanthomorphata</taxon>
        <taxon>Anabantaria</taxon>
        <taxon>Anabantiformes</taxon>
        <taxon>Channoidei</taxon>
        <taxon>Channidae</taxon>
        <taxon>Channa</taxon>
    </lineage>
</organism>
<keyword evidence="3" id="KW-0964">Secreted</keyword>
<proteinExistence type="inferred from homology"/>
<dbReference type="GO" id="GO:0034364">
    <property type="term" value="C:high-density lipoprotein particle"/>
    <property type="evidence" value="ECO:0007669"/>
    <property type="project" value="TreeGrafter"/>
</dbReference>
<evidence type="ECO:0000313" key="8">
    <source>
        <dbReference type="Proteomes" id="UP001187415"/>
    </source>
</evidence>
<dbReference type="GO" id="GO:0042627">
    <property type="term" value="C:chylomicron"/>
    <property type="evidence" value="ECO:0007669"/>
    <property type="project" value="TreeGrafter"/>
</dbReference>
<dbReference type="EMBL" id="JAUPFM010000014">
    <property type="protein sequence ID" value="KAK2830652.1"/>
    <property type="molecule type" value="Genomic_DNA"/>
</dbReference>
<dbReference type="GO" id="GO:0033700">
    <property type="term" value="P:phospholipid efflux"/>
    <property type="evidence" value="ECO:0007669"/>
    <property type="project" value="TreeGrafter"/>
</dbReference>
<gene>
    <name evidence="7" type="ORF">Q5P01_018583</name>
</gene>
<evidence type="ECO:0008006" key="9">
    <source>
        <dbReference type="Google" id="ProtNLM"/>
    </source>
</evidence>
<dbReference type="PANTHER" id="PTHR18976:SF2">
    <property type="entry name" value="APOLIPOPROTEIN E"/>
    <property type="match status" value="1"/>
</dbReference>
<evidence type="ECO:0000313" key="7">
    <source>
        <dbReference type="EMBL" id="KAK2830652.1"/>
    </source>
</evidence>
<comment type="subcellular location">
    <subcellularLocation>
        <location evidence="1">Secreted</location>
        <location evidence="1">Extracellular space</location>
        <location evidence="1">Extracellular matrix</location>
    </subcellularLocation>
</comment>
<dbReference type="GO" id="GO:0034362">
    <property type="term" value="C:low-density lipoprotein particle"/>
    <property type="evidence" value="ECO:0007669"/>
    <property type="project" value="TreeGrafter"/>
</dbReference>
<dbReference type="SUPFAM" id="SSF58113">
    <property type="entry name" value="Apolipoprotein A-I"/>
    <property type="match status" value="1"/>
</dbReference>
<dbReference type="InterPro" id="IPR000074">
    <property type="entry name" value="ApoA_E"/>
</dbReference>
<keyword evidence="6" id="KW-0446">Lipid-binding</keyword>
<evidence type="ECO:0000256" key="1">
    <source>
        <dbReference type="ARBA" id="ARBA00004498"/>
    </source>
</evidence>
<sequence length="392" mass="43947">MNTDTDFGSSFTEQMQAELGQEVSWASDLEDFTETSNSLVNINALCAGVNPPDPGTHVEVPGFWSSLGLICSRMQGTRGPVGCPDAEEPGVSQTSQIRITEVSSFLVIMRVFAVIFALAVFSGCHARSLPQDSWDTAWEATVEKFKDYLTELNSRADGILGDIRSHQISRELDTLIQDSMSELTMYKDDLQTKLAPYTQEAADRLGADMQQMGDKLRTHMAEAREQAEKYGQELQTMMEQNADDVRTRVSTYTRKMKKRLNKDTQEIKRHVSEYFDELHSRTSGNVGDMKTRFDPYLAQVRDNAQAKITTLNDLLKSQVESMKDTIQTTAEDIKERFEQTAENLRSNVGSTWRSCASGFSPSCPCSVKAREPLTNILDCLCICPLLFETEMS</sequence>
<dbReference type="Pfam" id="PF01442">
    <property type="entry name" value="Apolipoprotein"/>
    <property type="match status" value="1"/>
</dbReference>
<dbReference type="GO" id="GO:0120020">
    <property type="term" value="F:cholesterol transfer activity"/>
    <property type="evidence" value="ECO:0007669"/>
    <property type="project" value="TreeGrafter"/>
</dbReference>
<dbReference type="AlphaFoldDB" id="A0AA88M840"/>
<dbReference type="GO" id="GO:0033344">
    <property type="term" value="P:cholesterol efflux"/>
    <property type="evidence" value="ECO:0007669"/>
    <property type="project" value="TreeGrafter"/>
</dbReference>
<comment type="caution">
    <text evidence="7">The sequence shown here is derived from an EMBL/GenBank/DDBJ whole genome shotgun (WGS) entry which is preliminary data.</text>
</comment>
<dbReference type="Proteomes" id="UP001187415">
    <property type="component" value="Unassembled WGS sequence"/>
</dbReference>
<dbReference type="GO" id="GO:0055090">
    <property type="term" value="P:acylglycerol homeostasis"/>
    <property type="evidence" value="ECO:0007669"/>
    <property type="project" value="TreeGrafter"/>
</dbReference>
<name>A0AA88M840_CHASR</name>
<dbReference type="GO" id="GO:0042157">
    <property type="term" value="P:lipoprotein metabolic process"/>
    <property type="evidence" value="ECO:0007669"/>
    <property type="project" value="InterPro"/>
</dbReference>
<keyword evidence="4" id="KW-0272">Extracellular matrix</keyword>
<dbReference type="Gene3D" id="1.20.120.20">
    <property type="entry name" value="Apolipoprotein"/>
    <property type="match status" value="2"/>
</dbReference>